<organism evidence="1 2">
    <name type="scientific">Trachymyrmex septentrionalis</name>
    <dbReference type="NCBI Taxonomy" id="34720"/>
    <lineage>
        <taxon>Eukaryota</taxon>
        <taxon>Metazoa</taxon>
        <taxon>Ecdysozoa</taxon>
        <taxon>Arthropoda</taxon>
        <taxon>Hexapoda</taxon>
        <taxon>Insecta</taxon>
        <taxon>Pterygota</taxon>
        <taxon>Neoptera</taxon>
        <taxon>Endopterygota</taxon>
        <taxon>Hymenoptera</taxon>
        <taxon>Apocrita</taxon>
        <taxon>Aculeata</taxon>
        <taxon>Formicoidea</taxon>
        <taxon>Formicidae</taxon>
        <taxon>Myrmicinae</taxon>
        <taxon>Trachymyrmex</taxon>
    </lineage>
</organism>
<accession>A0A195FVW2</accession>
<protein>
    <submittedName>
        <fullName evidence="1">Uncharacterized protein</fullName>
    </submittedName>
</protein>
<reference evidence="1 2" key="1">
    <citation type="submission" date="2016-03" db="EMBL/GenBank/DDBJ databases">
        <title>Trachymyrmex septentrionalis WGS genome.</title>
        <authorList>
            <person name="Nygaard S."/>
            <person name="Hu H."/>
            <person name="Boomsma J."/>
            <person name="Zhang G."/>
        </authorList>
    </citation>
    <scope>NUCLEOTIDE SEQUENCE [LARGE SCALE GENOMIC DNA]</scope>
    <source>
        <strain evidence="1">Tsep2-gDNA-1</strain>
        <tissue evidence="1">Whole body</tissue>
    </source>
</reference>
<evidence type="ECO:0000313" key="1">
    <source>
        <dbReference type="EMBL" id="KYN44790.1"/>
    </source>
</evidence>
<gene>
    <name evidence="1" type="ORF">ALC56_00785</name>
</gene>
<dbReference type="EMBL" id="KQ981208">
    <property type="protein sequence ID" value="KYN44790.1"/>
    <property type="molecule type" value="Genomic_DNA"/>
</dbReference>
<dbReference type="Proteomes" id="UP000078541">
    <property type="component" value="Unassembled WGS sequence"/>
</dbReference>
<dbReference type="AlphaFoldDB" id="A0A195FVW2"/>
<keyword evidence="2" id="KW-1185">Reference proteome</keyword>
<proteinExistence type="predicted"/>
<evidence type="ECO:0000313" key="2">
    <source>
        <dbReference type="Proteomes" id="UP000078541"/>
    </source>
</evidence>
<name>A0A195FVW2_9HYME</name>
<sequence>MRSAIFPRIHGRWKSSRNKERGTFANGDCTQCAHVGAAIPQLVTYVPLVTGGRSRSRNPLVLPAVLQHQLLRQPLHLYGRRWLFSSGEAFHSRNWSTKTRTKMMVNTARKDKLTFDLYKTLDFAKVLSLSRSSTFFVLSQKSR</sequence>